<organism evidence="1 2">
    <name type="scientific">Enterococcus cecorum DSM 20682 = ATCC 43198</name>
    <dbReference type="NCBI Taxonomy" id="1121864"/>
    <lineage>
        <taxon>Bacteria</taxon>
        <taxon>Bacillati</taxon>
        <taxon>Bacillota</taxon>
        <taxon>Bacilli</taxon>
        <taxon>Lactobacillales</taxon>
        <taxon>Enterococcaceae</taxon>
        <taxon>Enterococcus</taxon>
    </lineage>
</organism>
<sequence>MKMLDLLNDDNIKKAITYLLNSDLKESESYKQKQRFTKLYNEEIPKIDYISQKEHAIDWIFSKTLWHKAKDNGSIDLTKLINDIQCTPLLLYLAIVVDLITEDDAENYINEITDKLEKCSDITSKNVRFKEKKH</sequence>
<accession>S1R9A4</accession>
<comment type="caution">
    <text evidence="1">The sequence shown here is derived from an EMBL/GenBank/DDBJ whole genome shotgun (WGS) entry which is preliminary data.</text>
</comment>
<dbReference type="HOGENOM" id="CLU_1600164_0_0_9"/>
<evidence type="ECO:0000313" key="1">
    <source>
        <dbReference type="EMBL" id="ESK61936.1"/>
    </source>
</evidence>
<keyword evidence="2" id="KW-1185">Reference proteome</keyword>
<proteinExistence type="predicted"/>
<protein>
    <submittedName>
        <fullName evidence="1">Uncharacterized protein</fullName>
    </submittedName>
</protein>
<reference evidence="1 2" key="1">
    <citation type="submission" date="2013-10" db="EMBL/GenBank/DDBJ databases">
        <title>The Genome Sequence of Enterococcus cecorum DSM 20682 (= ATCC 43198) (Illumina assembly).</title>
        <authorList>
            <consortium name="The Broad Institute Genomics Platform"/>
            <consortium name="The Broad Institute Genome Sequencing Center for Infectious Disease"/>
            <person name="Earl A."/>
            <person name="Russ C."/>
            <person name="Gilmore M."/>
            <person name="Surin D."/>
            <person name="Walker B."/>
            <person name="Young S."/>
            <person name="Zeng Q."/>
            <person name="Gargeya S."/>
            <person name="Fitzgerald M."/>
            <person name="Haas B."/>
            <person name="Abouelleil A."/>
            <person name="Allen A.W."/>
            <person name="Alvarado L."/>
            <person name="Arachchi H.M."/>
            <person name="Berlin A.M."/>
            <person name="Chapman S.B."/>
            <person name="Gainer-Dewar J."/>
            <person name="Goldberg J."/>
            <person name="Griggs A."/>
            <person name="Gujja S."/>
            <person name="Hansen M."/>
            <person name="Howarth C."/>
            <person name="Imamovic A."/>
            <person name="Ireland A."/>
            <person name="Larimer J."/>
            <person name="McCowan C."/>
            <person name="Murphy C."/>
            <person name="Pearson M."/>
            <person name="Poon T.W."/>
            <person name="Priest M."/>
            <person name="Roberts A."/>
            <person name="Saif S."/>
            <person name="Shea T."/>
            <person name="Sisk P."/>
            <person name="Sykes S."/>
            <person name="Wortman J."/>
            <person name="Nusbaum C."/>
            <person name="Birren B."/>
        </authorList>
    </citation>
    <scope>NUCLEOTIDE SEQUENCE [LARGE SCALE GENOMIC DNA]</scope>
    <source>
        <strain evidence="1 2">ATCC 43198</strain>
    </source>
</reference>
<dbReference type="RefSeq" id="WP_016251303.1">
    <property type="nucleotide sequence ID" value="NZ_ASWI01000003.1"/>
</dbReference>
<name>S1R9A4_9ENTE</name>
<dbReference type="EMBL" id="AHYS01000004">
    <property type="protein sequence ID" value="ESK61936.1"/>
    <property type="molecule type" value="Genomic_DNA"/>
</dbReference>
<dbReference type="AlphaFoldDB" id="S1R9A4"/>
<dbReference type="GeneID" id="60872076"/>
<gene>
    <name evidence="1" type="ORF">OMO_00924</name>
</gene>
<evidence type="ECO:0000313" key="2">
    <source>
        <dbReference type="Proteomes" id="UP000017415"/>
    </source>
</evidence>
<dbReference type="Proteomes" id="UP000017415">
    <property type="component" value="Unassembled WGS sequence"/>
</dbReference>
<dbReference type="PATRIC" id="fig|1121864.4.peg.1125"/>